<dbReference type="PRINTS" id="PR00702">
    <property type="entry name" value="ACRIFLAVINRP"/>
</dbReference>
<dbReference type="Pfam" id="PF00873">
    <property type="entry name" value="ACR_tran"/>
    <property type="match status" value="1"/>
</dbReference>
<comment type="caution">
    <text evidence="2">The sequence shown here is derived from an EMBL/GenBank/DDBJ whole genome shotgun (WGS) entry which is preliminary data.</text>
</comment>
<dbReference type="RefSeq" id="WP_269883274.1">
    <property type="nucleotide sequence ID" value="NZ_JAQAGZ010000013.1"/>
</dbReference>
<keyword evidence="3" id="KW-1185">Reference proteome</keyword>
<reference evidence="2 3" key="1">
    <citation type="submission" date="2022-12" db="EMBL/GenBank/DDBJ databases">
        <title>Draft genome sequence of Paenibacillus sp. dW9.</title>
        <authorList>
            <person name="Choi E.-W."/>
            <person name="Kim D.-U."/>
        </authorList>
    </citation>
    <scope>NUCLEOTIDE SEQUENCE [LARGE SCALE GENOMIC DNA]</scope>
    <source>
        <strain evidence="3">dW9</strain>
    </source>
</reference>
<dbReference type="Proteomes" id="UP001527882">
    <property type="component" value="Unassembled WGS sequence"/>
</dbReference>
<dbReference type="PANTHER" id="PTHR32063:SF0">
    <property type="entry name" value="SWARMING MOTILITY PROTEIN SWRC"/>
    <property type="match status" value="1"/>
</dbReference>
<name>A0ABT4QD18_9BACL</name>
<feature type="transmembrane region" description="Helical" evidence="1">
    <location>
        <begin position="126"/>
        <end position="148"/>
    </location>
</feature>
<sequence>MNVLVPVSILFDQGSQVQSALNGLWEEGLLGCLLSMVCVFLFFRNIRSTLLIALSLPICLMTTIGLLKTLGVSLNILTVSGLIVAMGRVIDDTIVILDNMYRKAQEAGEKVHLALLVEAVKEMIPAIVSSTATTVAVFLPIALVGGMISSAFSGFAWSVAIALLTSLLVAVFVVPALYHLWRRGRMNHSALSFEPVYHRVFTAMTPRFGKLKKKF</sequence>
<organism evidence="2 3">
    <name type="scientific">Paenibacillus gyeongsangnamensis</name>
    <dbReference type="NCBI Taxonomy" id="3388067"/>
    <lineage>
        <taxon>Bacteria</taxon>
        <taxon>Bacillati</taxon>
        <taxon>Bacillota</taxon>
        <taxon>Bacilli</taxon>
        <taxon>Bacillales</taxon>
        <taxon>Paenibacillaceae</taxon>
        <taxon>Paenibacillus</taxon>
    </lineage>
</organism>
<feature type="transmembrane region" description="Helical" evidence="1">
    <location>
        <begin position="76"/>
        <end position="97"/>
    </location>
</feature>
<dbReference type="PANTHER" id="PTHR32063">
    <property type="match status" value="1"/>
</dbReference>
<evidence type="ECO:0000313" key="2">
    <source>
        <dbReference type="EMBL" id="MCZ8514754.1"/>
    </source>
</evidence>
<protein>
    <submittedName>
        <fullName evidence="2">Efflux RND transporter permease subunit</fullName>
    </submittedName>
</protein>
<dbReference type="EMBL" id="JAQAGZ010000013">
    <property type="protein sequence ID" value="MCZ8514754.1"/>
    <property type="molecule type" value="Genomic_DNA"/>
</dbReference>
<gene>
    <name evidence="2" type="ORF">O9H85_20460</name>
</gene>
<proteinExistence type="predicted"/>
<keyword evidence="1" id="KW-1133">Transmembrane helix</keyword>
<accession>A0ABT4QD18</accession>
<dbReference type="InterPro" id="IPR001036">
    <property type="entry name" value="Acrflvin-R"/>
</dbReference>
<feature type="transmembrane region" description="Helical" evidence="1">
    <location>
        <begin position="24"/>
        <end position="43"/>
    </location>
</feature>
<dbReference type="SUPFAM" id="SSF82866">
    <property type="entry name" value="Multidrug efflux transporter AcrB transmembrane domain"/>
    <property type="match status" value="1"/>
</dbReference>
<evidence type="ECO:0000313" key="3">
    <source>
        <dbReference type="Proteomes" id="UP001527882"/>
    </source>
</evidence>
<dbReference type="Gene3D" id="1.20.1640.10">
    <property type="entry name" value="Multidrug efflux transporter AcrB transmembrane domain"/>
    <property type="match status" value="2"/>
</dbReference>
<feature type="transmembrane region" description="Helical" evidence="1">
    <location>
        <begin position="50"/>
        <end position="70"/>
    </location>
</feature>
<keyword evidence="1" id="KW-0472">Membrane</keyword>
<evidence type="ECO:0000256" key="1">
    <source>
        <dbReference type="SAM" id="Phobius"/>
    </source>
</evidence>
<feature type="transmembrane region" description="Helical" evidence="1">
    <location>
        <begin position="154"/>
        <end position="178"/>
    </location>
</feature>
<keyword evidence="1" id="KW-0812">Transmembrane</keyword>